<evidence type="ECO:0000313" key="4">
    <source>
        <dbReference type="Proteomes" id="UP001163850"/>
    </source>
</evidence>
<organism evidence="3 4">
    <name type="scientific">Lentinula detonsa</name>
    <dbReference type="NCBI Taxonomy" id="2804962"/>
    <lineage>
        <taxon>Eukaryota</taxon>
        <taxon>Fungi</taxon>
        <taxon>Dikarya</taxon>
        <taxon>Basidiomycota</taxon>
        <taxon>Agaricomycotina</taxon>
        <taxon>Agaricomycetes</taxon>
        <taxon>Agaricomycetidae</taxon>
        <taxon>Agaricales</taxon>
        <taxon>Marasmiineae</taxon>
        <taxon>Omphalotaceae</taxon>
        <taxon>Lentinula</taxon>
    </lineage>
</organism>
<keyword evidence="1" id="KW-0175">Coiled coil</keyword>
<dbReference type="Proteomes" id="UP001163850">
    <property type="component" value="Unassembled WGS sequence"/>
</dbReference>
<evidence type="ECO:0000256" key="2">
    <source>
        <dbReference type="SAM" id="MobiDB-lite"/>
    </source>
</evidence>
<dbReference type="EMBL" id="MU802178">
    <property type="protein sequence ID" value="KAJ3980553.1"/>
    <property type="molecule type" value="Genomic_DNA"/>
</dbReference>
<name>A0AA38PRJ9_9AGAR</name>
<evidence type="ECO:0000256" key="1">
    <source>
        <dbReference type="SAM" id="Coils"/>
    </source>
</evidence>
<feature type="compositionally biased region" description="Polar residues" evidence="2">
    <location>
        <begin position="567"/>
        <end position="599"/>
    </location>
</feature>
<accession>A0AA38PRJ9</accession>
<feature type="compositionally biased region" description="Low complexity" evidence="2">
    <location>
        <begin position="447"/>
        <end position="463"/>
    </location>
</feature>
<dbReference type="AlphaFoldDB" id="A0AA38PRJ9"/>
<dbReference type="InterPro" id="IPR003903">
    <property type="entry name" value="UIM_dom"/>
</dbReference>
<feature type="region of interest" description="Disordered" evidence="2">
    <location>
        <begin position="443"/>
        <end position="471"/>
    </location>
</feature>
<protein>
    <submittedName>
        <fullName evidence="3">Uncharacterized protein</fullName>
    </submittedName>
</protein>
<comment type="caution">
    <text evidence="3">The sequence shown here is derived from an EMBL/GenBank/DDBJ whole genome shotgun (WGS) entry which is preliminary data.</text>
</comment>
<feature type="region of interest" description="Disordered" evidence="2">
    <location>
        <begin position="567"/>
        <end position="607"/>
    </location>
</feature>
<reference evidence="3" key="1">
    <citation type="submission" date="2022-08" db="EMBL/GenBank/DDBJ databases">
        <authorList>
            <consortium name="DOE Joint Genome Institute"/>
            <person name="Min B."/>
            <person name="Riley R."/>
            <person name="Sierra-Patev S."/>
            <person name="Naranjo-Ortiz M."/>
            <person name="Looney B."/>
            <person name="Konkel Z."/>
            <person name="Slot J.C."/>
            <person name="Sakamoto Y."/>
            <person name="Steenwyk J.L."/>
            <person name="Rokas A."/>
            <person name="Carro J."/>
            <person name="Camarero S."/>
            <person name="Ferreira P."/>
            <person name="Molpeceres G."/>
            <person name="Ruiz-Duenas F.J."/>
            <person name="Serrano A."/>
            <person name="Henrissat B."/>
            <person name="Drula E."/>
            <person name="Hughes K.W."/>
            <person name="Mata J.L."/>
            <person name="Ishikawa N.K."/>
            <person name="Vargas-Isla R."/>
            <person name="Ushijima S."/>
            <person name="Smith C.A."/>
            <person name="Ahrendt S."/>
            <person name="Andreopoulos W."/>
            <person name="He G."/>
            <person name="Labutti K."/>
            <person name="Lipzen A."/>
            <person name="Ng V."/>
            <person name="Sandor L."/>
            <person name="Barry K."/>
            <person name="Martinez A.T."/>
            <person name="Xiao Y."/>
            <person name="Gibbons J.G."/>
            <person name="Terashima K."/>
            <person name="Hibbett D.S."/>
            <person name="Grigoriev I.V."/>
        </authorList>
    </citation>
    <scope>NUCLEOTIDE SEQUENCE</scope>
    <source>
        <strain evidence="3">TFB7829</strain>
    </source>
</reference>
<sequence>MTAWTAEPGSATPEESEIVSTLLAMIGGTEDQAQSVLSVYRLNGRNADKAAEVLLTEGSGWMQDTGSSSTSKALVPIIKTPSARHNTPDIPNLIDLTRDDDRMAVDDDDDLEMKRALELSMEGIQEGFSVYAEERERSGTRDKEMVMENDDEQVEDFEELIRKDGRPISLLSPTPETSYAVLLLQALFHVPQVRNRLANVPISSLPVDSDLSLIIELFGNLDLAKLARLDCDGVCKALNIWPLTATATISDATKDLYEVLAGIFEAAVASQTDTPLLTFTSAQVSIDPSQREKPQVGLMSNHTYVALDPSPPSNGPPGEPIGNDLVTRLARDLSKPVLDIPSGPSGSTDTVISTPSDVVAFVLTSPDPSLVSSTSPPVSFAVPLHNASSSSTPPSSRFSYPSSLYIDPFLLSNFPLVHSKRMERERLSKELGDHEEVRRKLLGKEYASTSSTSTSASAPTSESLNHNSQDQGVLPSIRSTLYYYEHVANRSEGEDGTEMGAMERKRTVEEVEKSLRATLEGIEKTLKDLDAKISAAKAQMTTLFEEEELKKHQYDLRAVLMQPMPSATSITSHPTVSELRTLSQVPNTSTSKQTRSQASKQERGRDGPFVYIRDIRDDLTMTNIGPDELSKKKTRWWKSPASTSARAYVEEVPEEVVLSLASSLSPSTESVPYMLIYSKSLSSSTSIDSASTSTSIPSISSSQWPSSIVASVELNNNRFMEMAELWRASKEQKGHTGQELGKQGDQNCTQAFNNIYHFI</sequence>
<feature type="coiled-coil region" evidence="1">
    <location>
        <begin position="512"/>
        <end position="546"/>
    </location>
</feature>
<proteinExistence type="predicted"/>
<dbReference type="PROSITE" id="PS50330">
    <property type="entry name" value="UIM"/>
    <property type="match status" value="1"/>
</dbReference>
<evidence type="ECO:0000313" key="3">
    <source>
        <dbReference type="EMBL" id="KAJ3980553.1"/>
    </source>
</evidence>
<gene>
    <name evidence="3" type="ORF">F5890DRAFT_1540944</name>
</gene>